<evidence type="ECO:0000313" key="2">
    <source>
        <dbReference type="EMBL" id="KZV93523.1"/>
    </source>
</evidence>
<dbReference type="EMBL" id="KV425988">
    <property type="protein sequence ID" value="KZV93523.1"/>
    <property type="molecule type" value="Genomic_DNA"/>
</dbReference>
<sequence length="173" mass="18920">MSNWACEKCQTAKSRCVRPSSGDGPCDRCVDRRIECHLTPIKPRRPKSRPSKSNAVLDAKKVRQTKRAAVRERHARRNEFDIPPSADPATQAQAPDVIQAPVMGISRIDDGVPVSSIMQSLDSRSGNPLDALIMAYIHGIQLSVCLASRVVDLTSRAGPDALHCPRFPSNVGR</sequence>
<accession>A0A165IKB6</accession>
<reference evidence="2 3" key="1">
    <citation type="journal article" date="2016" name="Mol. Biol. Evol.">
        <title>Comparative Genomics of Early-Diverging Mushroom-Forming Fungi Provides Insights into the Origins of Lignocellulose Decay Capabilities.</title>
        <authorList>
            <person name="Nagy L.G."/>
            <person name="Riley R."/>
            <person name="Tritt A."/>
            <person name="Adam C."/>
            <person name="Daum C."/>
            <person name="Floudas D."/>
            <person name="Sun H."/>
            <person name="Yadav J.S."/>
            <person name="Pangilinan J."/>
            <person name="Larsson K.H."/>
            <person name="Matsuura K."/>
            <person name="Barry K."/>
            <person name="Labutti K."/>
            <person name="Kuo R."/>
            <person name="Ohm R.A."/>
            <person name="Bhattacharya S.S."/>
            <person name="Shirouzu T."/>
            <person name="Yoshinaga Y."/>
            <person name="Martin F.M."/>
            <person name="Grigoriev I.V."/>
            <person name="Hibbett D.S."/>
        </authorList>
    </citation>
    <scope>NUCLEOTIDE SEQUENCE [LARGE SCALE GENOMIC DNA]</scope>
    <source>
        <strain evidence="2 3">HHB12029</strain>
    </source>
</reference>
<feature type="region of interest" description="Disordered" evidence="1">
    <location>
        <begin position="63"/>
        <end position="92"/>
    </location>
</feature>
<evidence type="ECO:0008006" key="4">
    <source>
        <dbReference type="Google" id="ProtNLM"/>
    </source>
</evidence>
<dbReference type="Gene3D" id="4.10.240.10">
    <property type="entry name" value="Zn(2)-C6 fungal-type DNA-binding domain"/>
    <property type="match status" value="1"/>
</dbReference>
<dbReference type="InterPro" id="IPR036864">
    <property type="entry name" value="Zn2-C6_fun-type_DNA-bd_sf"/>
</dbReference>
<dbReference type="GO" id="GO:0000981">
    <property type="term" value="F:DNA-binding transcription factor activity, RNA polymerase II-specific"/>
    <property type="evidence" value="ECO:0007669"/>
    <property type="project" value="InterPro"/>
</dbReference>
<organism evidence="2 3">
    <name type="scientific">Exidia glandulosa HHB12029</name>
    <dbReference type="NCBI Taxonomy" id="1314781"/>
    <lineage>
        <taxon>Eukaryota</taxon>
        <taxon>Fungi</taxon>
        <taxon>Dikarya</taxon>
        <taxon>Basidiomycota</taxon>
        <taxon>Agaricomycotina</taxon>
        <taxon>Agaricomycetes</taxon>
        <taxon>Auriculariales</taxon>
        <taxon>Exidiaceae</taxon>
        <taxon>Exidia</taxon>
    </lineage>
</organism>
<dbReference type="Proteomes" id="UP000077266">
    <property type="component" value="Unassembled WGS sequence"/>
</dbReference>
<evidence type="ECO:0000256" key="1">
    <source>
        <dbReference type="SAM" id="MobiDB-lite"/>
    </source>
</evidence>
<dbReference type="InParanoid" id="A0A165IKB6"/>
<gene>
    <name evidence="2" type="ORF">EXIGLDRAFT_41590</name>
</gene>
<protein>
    <recommendedName>
        <fullName evidence="4">Zn(2)-C6 fungal-type domain-containing protein</fullName>
    </recommendedName>
</protein>
<proteinExistence type="predicted"/>
<name>A0A165IKB6_EXIGL</name>
<dbReference type="SUPFAM" id="SSF57701">
    <property type="entry name" value="Zn2/Cys6 DNA-binding domain"/>
    <property type="match status" value="1"/>
</dbReference>
<keyword evidence="3" id="KW-1185">Reference proteome</keyword>
<feature type="compositionally biased region" description="Basic and acidic residues" evidence="1">
    <location>
        <begin position="69"/>
        <end position="80"/>
    </location>
</feature>
<dbReference type="GO" id="GO:0008270">
    <property type="term" value="F:zinc ion binding"/>
    <property type="evidence" value="ECO:0007669"/>
    <property type="project" value="InterPro"/>
</dbReference>
<evidence type="ECO:0000313" key="3">
    <source>
        <dbReference type="Proteomes" id="UP000077266"/>
    </source>
</evidence>
<dbReference type="AlphaFoldDB" id="A0A165IKB6"/>